<dbReference type="Proteomes" id="UP000515762">
    <property type="component" value="Segment"/>
</dbReference>
<protein>
    <submittedName>
        <fullName evidence="2">Uncharacterized protein</fullName>
    </submittedName>
</protein>
<keyword evidence="1" id="KW-0472">Membrane</keyword>
<evidence type="ECO:0000313" key="3">
    <source>
        <dbReference type="Proteomes" id="UP000515762"/>
    </source>
</evidence>
<feature type="transmembrane region" description="Helical" evidence="1">
    <location>
        <begin position="23"/>
        <end position="45"/>
    </location>
</feature>
<evidence type="ECO:0000256" key="1">
    <source>
        <dbReference type="SAM" id="Phobius"/>
    </source>
</evidence>
<keyword evidence="1" id="KW-0812">Transmembrane</keyword>
<accession>A0A7G5B8B4</accession>
<reference evidence="2 3" key="1">
    <citation type="submission" date="2020-07" db="EMBL/GenBank/DDBJ databases">
        <title>Ralstonia phages.</title>
        <authorList>
            <person name="Trotereau A."/>
            <person name="Boyer C."/>
            <person name="Torres-Barcelo C."/>
        </authorList>
    </citation>
    <scope>NUCLEOTIDE SEQUENCE [LARGE SCALE GENOMIC DNA]</scope>
</reference>
<keyword evidence="3" id="KW-1185">Reference proteome</keyword>
<keyword evidence="1" id="KW-1133">Transmembrane helix</keyword>
<gene>
    <name evidence="2" type="ORF">A1_00017</name>
</gene>
<sequence>MYHDPKTTAMFGGGGFLYTLANFPWSGIVGFLTATYLIIQIIGGLPKAIETLRNWFK</sequence>
<name>A0A7G5B8B4_9CAUD</name>
<proteinExistence type="predicted"/>
<organism evidence="2 3">
    <name type="scientific">Ralstonia phage Anchaing</name>
    <dbReference type="NCBI Taxonomy" id="2759719"/>
    <lineage>
        <taxon>Viruses</taxon>
        <taxon>Duplodnaviria</taxon>
        <taxon>Heunggongvirae</taxon>
        <taxon>Uroviricota</taxon>
        <taxon>Caudoviricetes</taxon>
        <taxon>Autographivirales</taxon>
        <taxon>Autonotataviridae</taxon>
        <taxon>Anchaingvirus</taxon>
        <taxon>Anchaingvirus anchaing</taxon>
    </lineage>
</organism>
<evidence type="ECO:0000313" key="2">
    <source>
        <dbReference type="EMBL" id="QMV32537.1"/>
    </source>
</evidence>
<dbReference type="EMBL" id="MT740728">
    <property type="protein sequence ID" value="QMV32537.1"/>
    <property type="molecule type" value="Genomic_DNA"/>
</dbReference>